<sequence>MTTPNPTLKGHKLLLLSPAATPPPAAYIDSLRAQFPDLQIAQFTSSWSERYLPDMFPGAEWADTTILSTLTALPTVEQAPKLAYVQLASAGANHIFDAPIFQDTNIAFCTANGVHGPQISEWVILTFLAHQHALPRYLKYQEEQKWNRRYGDAVIDAYQQRIGILGYGSIGRQVARVAKAMGMDVHAYTLHPRPTPESRRDDGWMPAGLGDPDGVFPSRWFAGETTAELHAFLGSGLDLLLIALPLTAMTRGLIGRAEFEVMAAKRTFVSNIARGPIIVTDDLIDALEDHVIRGAALDVTDPEPLPDGHPLWTAKNVIITPHVSGGSSGYYERVQAILKTNLQRLSQGKELINKVNRREGY</sequence>
<proteinExistence type="predicted"/>
<name>A0AAD9I2A7_9PEZI</name>
<dbReference type="GO" id="GO:0016491">
    <property type="term" value="F:oxidoreductase activity"/>
    <property type="evidence" value="ECO:0007669"/>
    <property type="project" value="UniProtKB-KW"/>
</dbReference>
<dbReference type="GO" id="GO:0051287">
    <property type="term" value="F:NAD binding"/>
    <property type="evidence" value="ECO:0007669"/>
    <property type="project" value="InterPro"/>
</dbReference>
<dbReference type="PANTHER" id="PTHR43333">
    <property type="entry name" value="2-HACID_DH_C DOMAIN-CONTAINING PROTEIN"/>
    <property type="match status" value="1"/>
</dbReference>
<dbReference type="SUPFAM" id="SSF51735">
    <property type="entry name" value="NAD(P)-binding Rossmann-fold domains"/>
    <property type="match status" value="1"/>
</dbReference>
<dbReference type="InterPro" id="IPR029752">
    <property type="entry name" value="D-isomer_DH_CS1"/>
</dbReference>
<keyword evidence="2" id="KW-0520">NAD</keyword>
<dbReference type="PROSITE" id="PS00065">
    <property type="entry name" value="D_2_HYDROXYACID_DH_1"/>
    <property type="match status" value="1"/>
</dbReference>
<feature type="domain" description="D-isomer specific 2-hydroxyacid dehydrogenase NAD-binding" evidence="3">
    <location>
        <begin position="127"/>
        <end position="196"/>
    </location>
</feature>
<keyword evidence="5" id="KW-1185">Reference proteome</keyword>
<dbReference type="EMBL" id="JAQQPM010000002">
    <property type="protein sequence ID" value="KAK2068977.1"/>
    <property type="molecule type" value="Genomic_DNA"/>
</dbReference>
<comment type="caution">
    <text evidence="4">The sequence shown here is derived from an EMBL/GenBank/DDBJ whole genome shotgun (WGS) entry which is preliminary data.</text>
</comment>
<evidence type="ECO:0000313" key="4">
    <source>
        <dbReference type="EMBL" id="KAK2068977.1"/>
    </source>
</evidence>
<feature type="domain" description="D-isomer specific 2-hydroxyacid dehydrogenase NAD-binding" evidence="3">
    <location>
        <begin position="237"/>
        <end position="324"/>
    </location>
</feature>
<accession>A0AAD9I2A7</accession>
<evidence type="ECO:0000259" key="3">
    <source>
        <dbReference type="Pfam" id="PF02826"/>
    </source>
</evidence>
<dbReference type="Proteomes" id="UP001217918">
    <property type="component" value="Unassembled WGS sequence"/>
</dbReference>
<gene>
    <name evidence="4" type="ORF">P8C59_003587</name>
</gene>
<evidence type="ECO:0000256" key="2">
    <source>
        <dbReference type="ARBA" id="ARBA00023027"/>
    </source>
</evidence>
<dbReference type="AlphaFoldDB" id="A0AAD9I2A7"/>
<dbReference type="Gene3D" id="3.40.50.720">
    <property type="entry name" value="NAD(P)-binding Rossmann-like Domain"/>
    <property type="match status" value="2"/>
</dbReference>
<evidence type="ECO:0000313" key="5">
    <source>
        <dbReference type="Proteomes" id="UP001217918"/>
    </source>
</evidence>
<organism evidence="4 5">
    <name type="scientific">Phyllachora maydis</name>
    <dbReference type="NCBI Taxonomy" id="1825666"/>
    <lineage>
        <taxon>Eukaryota</taxon>
        <taxon>Fungi</taxon>
        <taxon>Dikarya</taxon>
        <taxon>Ascomycota</taxon>
        <taxon>Pezizomycotina</taxon>
        <taxon>Sordariomycetes</taxon>
        <taxon>Sordariomycetidae</taxon>
        <taxon>Phyllachorales</taxon>
        <taxon>Phyllachoraceae</taxon>
        <taxon>Phyllachora</taxon>
    </lineage>
</organism>
<protein>
    <recommendedName>
        <fullName evidence="3">D-isomer specific 2-hydroxyacid dehydrogenase NAD-binding domain-containing protein</fullName>
    </recommendedName>
</protein>
<reference evidence="4" key="1">
    <citation type="journal article" date="2023" name="Mol. Plant Microbe Interact.">
        <title>Elucidating the Obligate Nature and Biological Capacity of an Invasive Fungal Corn Pathogen.</title>
        <authorList>
            <person name="MacCready J.S."/>
            <person name="Roggenkamp E.M."/>
            <person name="Gdanetz K."/>
            <person name="Chilvers M.I."/>
        </authorList>
    </citation>
    <scope>NUCLEOTIDE SEQUENCE</scope>
    <source>
        <strain evidence="4">PM02</strain>
    </source>
</reference>
<evidence type="ECO:0000256" key="1">
    <source>
        <dbReference type="ARBA" id="ARBA00023002"/>
    </source>
</evidence>
<dbReference type="PANTHER" id="PTHR43333:SF1">
    <property type="entry name" value="D-ISOMER SPECIFIC 2-HYDROXYACID DEHYDROGENASE NAD-BINDING DOMAIN-CONTAINING PROTEIN"/>
    <property type="match status" value="1"/>
</dbReference>
<dbReference type="InterPro" id="IPR036291">
    <property type="entry name" value="NAD(P)-bd_dom_sf"/>
</dbReference>
<dbReference type="Pfam" id="PF02826">
    <property type="entry name" value="2-Hacid_dh_C"/>
    <property type="match status" value="2"/>
</dbReference>
<dbReference type="InterPro" id="IPR006140">
    <property type="entry name" value="D-isomer_DH_NAD-bd"/>
</dbReference>
<dbReference type="CDD" id="cd12163">
    <property type="entry name" value="2-Hacid_dh_5"/>
    <property type="match status" value="1"/>
</dbReference>
<keyword evidence="1" id="KW-0560">Oxidoreductase</keyword>